<feature type="transmembrane region" description="Helical" evidence="2">
    <location>
        <begin position="66"/>
        <end position="88"/>
    </location>
</feature>
<dbReference type="RefSeq" id="WP_283715406.1">
    <property type="nucleotide sequence ID" value="NZ_JASJND010000004.1"/>
</dbReference>
<keyword evidence="4" id="KW-1185">Reference proteome</keyword>
<feature type="transmembrane region" description="Helical" evidence="2">
    <location>
        <begin position="100"/>
        <end position="122"/>
    </location>
</feature>
<sequence length="139" mass="15178">MSEEETPRDRDQAEPAPRGPRPERVRVTAGPGRSGAPTRGIALPGTPVDDDDAVYARGLQRAQLRLALGTILGFVTVTVTLIAVMTLVPELDEIAVLGVPLSWLLHAFGFYPVIAAFAVLYVRGATRNERRYRALRETE</sequence>
<dbReference type="EMBL" id="JASJND010000004">
    <property type="protein sequence ID" value="MDJ1113901.1"/>
    <property type="molecule type" value="Genomic_DNA"/>
</dbReference>
<keyword evidence="2" id="KW-1133">Transmembrane helix</keyword>
<evidence type="ECO:0000256" key="2">
    <source>
        <dbReference type="SAM" id="Phobius"/>
    </source>
</evidence>
<dbReference type="Proteomes" id="UP001321481">
    <property type="component" value="Unassembled WGS sequence"/>
</dbReference>
<gene>
    <name evidence="3" type="ORF">QNI14_05505</name>
</gene>
<feature type="region of interest" description="Disordered" evidence="1">
    <location>
        <begin position="1"/>
        <end position="45"/>
    </location>
</feature>
<proteinExistence type="predicted"/>
<keyword evidence="2" id="KW-0472">Membrane</keyword>
<organism evidence="3 4">
    <name type="scientific">Microbacterium dauci</name>
    <dbReference type="NCBI Taxonomy" id="3048008"/>
    <lineage>
        <taxon>Bacteria</taxon>
        <taxon>Bacillati</taxon>
        <taxon>Actinomycetota</taxon>
        <taxon>Actinomycetes</taxon>
        <taxon>Micrococcales</taxon>
        <taxon>Microbacteriaceae</taxon>
        <taxon>Microbacterium</taxon>
    </lineage>
</organism>
<evidence type="ECO:0000313" key="4">
    <source>
        <dbReference type="Proteomes" id="UP001321481"/>
    </source>
</evidence>
<evidence type="ECO:0000256" key="1">
    <source>
        <dbReference type="SAM" id="MobiDB-lite"/>
    </source>
</evidence>
<keyword evidence="2" id="KW-0812">Transmembrane</keyword>
<protein>
    <submittedName>
        <fullName evidence="3">Heavy metal transporter</fullName>
    </submittedName>
</protein>
<comment type="caution">
    <text evidence="3">The sequence shown here is derived from an EMBL/GenBank/DDBJ whole genome shotgun (WGS) entry which is preliminary data.</text>
</comment>
<feature type="compositionally biased region" description="Basic and acidic residues" evidence="1">
    <location>
        <begin position="1"/>
        <end position="13"/>
    </location>
</feature>
<accession>A0ABT6ZCM8</accession>
<reference evidence="3 4" key="1">
    <citation type="submission" date="2023-05" db="EMBL/GenBank/DDBJ databases">
        <title>Microbacterium dauci sp.nov., Isolated from Carrot Rhizosphere Soil.</title>
        <authorList>
            <person name="Xiao Z."/>
            <person name="Zheng J."/>
        </authorList>
    </citation>
    <scope>NUCLEOTIDE SEQUENCE [LARGE SCALE GENOMIC DNA]</scope>
    <source>
        <strain evidence="3 4">LX3-4</strain>
    </source>
</reference>
<name>A0ABT6ZCM8_9MICO</name>
<evidence type="ECO:0000313" key="3">
    <source>
        <dbReference type="EMBL" id="MDJ1113901.1"/>
    </source>
</evidence>